<evidence type="ECO:0000259" key="1">
    <source>
        <dbReference type="PROSITE" id="PS01124"/>
    </source>
</evidence>
<dbReference type="GO" id="GO:0043565">
    <property type="term" value="F:sequence-specific DNA binding"/>
    <property type="evidence" value="ECO:0007669"/>
    <property type="project" value="InterPro"/>
</dbReference>
<gene>
    <name evidence="2" type="ORF">GJA_4740</name>
</gene>
<evidence type="ECO:0000313" key="2">
    <source>
        <dbReference type="EMBL" id="CDG85344.1"/>
    </source>
</evidence>
<accession>W0V940</accession>
<dbReference type="KEGG" id="jag:GJA_4740"/>
<organism evidence="2 3">
    <name type="scientific">Janthinobacterium agaricidamnosum NBRC 102515 = DSM 9628</name>
    <dbReference type="NCBI Taxonomy" id="1349767"/>
    <lineage>
        <taxon>Bacteria</taxon>
        <taxon>Pseudomonadati</taxon>
        <taxon>Pseudomonadota</taxon>
        <taxon>Betaproteobacteria</taxon>
        <taxon>Burkholderiales</taxon>
        <taxon>Oxalobacteraceae</taxon>
        <taxon>Janthinobacterium</taxon>
    </lineage>
</organism>
<reference evidence="2 3" key="1">
    <citation type="journal article" date="2015" name="Genome Announc.">
        <title>Genome Sequence of Mushroom Soft-Rot Pathogen Janthinobacterium agaricidamnosum.</title>
        <authorList>
            <person name="Graupner K."/>
            <person name="Lackner G."/>
            <person name="Hertweck C."/>
        </authorList>
    </citation>
    <scope>NUCLEOTIDE SEQUENCE [LARGE SCALE GENOMIC DNA]</scope>
    <source>
        <strain evidence="3">NBRC 102515 / DSM 9628</strain>
    </source>
</reference>
<dbReference type="eggNOG" id="COG2207">
    <property type="taxonomic scope" value="Bacteria"/>
</dbReference>
<dbReference type="InterPro" id="IPR018060">
    <property type="entry name" value="HTH_AraC"/>
</dbReference>
<proteinExistence type="predicted"/>
<dbReference type="AlphaFoldDB" id="W0V940"/>
<dbReference type="STRING" id="1349767.GJA_4740"/>
<dbReference type="Proteomes" id="UP000027604">
    <property type="component" value="Chromosome I"/>
</dbReference>
<feature type="domain" description="HTH araC/xylS-type" evidence="1">
    <location>
        <begin position="176"/>
        <end position="266"/>
    </location>
</feature>
<dbReference type="Gene3D" id="1.10.10.60">
    <property type="entry name" value="Homeodomain-like"/>
    <property type="match status" value="1"/>
</dbReference>
<name>W0V940_9BURK</name>
<keyword evidence="3" id="KW-1185">Reference proteome</keyword>
<dbReference type="PROSITE" id="PS01124">
    <property type="entry name" value="HTH_ARAC_FAMILY_2"/>
    <property type="match status" value="1"/>
</dbReference>
<dbReference type="HOGENOM" id="CLU_879183_0_0_4"/>
<dbReference type="PATRIC" id="fig|1349767.4.peg.1367"/>
<evidence type="ECO:0000313" key="3">
    <source>
        <dbReference type="Proteomes" id="UP000027604"/>
    </source>
</evidence>
<dbReference type="EMBL" id="HG322949">
    <property type="protein sequence ID" value="CDG85344.1"/>
    <property type="molecule type" value="Genomic_DNA"/>
</dbReference>
<protein>
    <recommendedName>
        <fullName evidence="1">HTH araC/xylS-type domain-containing protein</fullName>
    </recommendedName>
</protein>
<dbReference type="GO" id="GO:0003700">
    <property type="term" value="F:DNA-binding transcription factor activity"/>
    <property type="evidence" value="ECO:0007669"/>
    <property type="project" value="InterPro"/>
</dbReference>
<dbReference type="RefSeq" id="WP_038496619.1">
    <property type="nucleotide sequence ID" value="NZ_BCTH01000064.1"/>
</dbReference>
<sequence>MPSLPITRLIAPRLSLASCVRAYLGRSTIDSPLLPPGQRLNRFPATPLCGIGWVLQGESEVAAPGLGLDIKMPAILYNGPQSKPMVSYNPGPVRSFFLLFFPSALHRLTGIDISTQLDQFYLPEEVFDASWLAMFQAVAAAPDDAARVALIEDFLDPLWAAVRTGDDGGRVADWVRRLGVQAAASGLGNGARSIERRIKAWAGQPMRTLRRMSRAEQAFFASRTESIGGKVAWTEIAARSAYADQAHLCRETREITGLTPTELIRASEQDESYWVYRIWS</sequence>